<dbReference type="Proteomes" id="UP000204225">
    <property type="component" value="Segment"/>
</dbReference>
<proteinExistence type="predicted"/>
<accession>A0AC59EXF3</accession>
<protein>
    <submittedName>
        <fullName evidence="1">Uncharacterized protein</fullName>
    </submittedName>
</protein>
<evidence type="ECO:0000313" key="2">
    <source>
        <dbReference type="Proteomes" id="UP000204225"/>
    </source>
</evidence>
<organism evidence="1 2">
    <name type="scientific">Phaeocystis globosa virus PgV-16T</name>
    <dbReference type="NCBI Taxonomy" id="3071227"/>
    <lineage>
        <taxon>Viruses</taxon>
        <taxon>Varidnaviria</taxon>
        <taxon>Bamfordvirae</taxon>
        <taxon>Nucleocytoviricota</taxon>
        <taxon>Megaviricetes</taxon>
        <taxon>Imitervirales</taxon>
        <taxon>Mesomimiviridae</taxon>
        <taxon>Tethysvirus</taxon>
        <taxon>Tethysvirus hollandense</taxon>
    </lineage>
</organism>
<dbReference type="EMBL" id="KC662249">
    <property type="protein sequence ID" value="AGM15617.1"/>
    <property type="molecule type" value="Genomic_DNA"/>
</dbReference>
<gene>
    <name evidence="1" type="ORF">PGCG_00306</name>
</gene>
<reference evidence="1 2" key="1">
    <citation type="journal article" date="2013" name="Proc. Natl. Acad. Sci. U.S.A.">
        <title>Genome of Phaeocystis globosa virus PgV-16T highlights the common ancestry of the largest known DNA viruses infecting eukaryotes.</title>
        <authorList>
            <person name="Santini S."/>
            <person name="Jeudy S."/>
            <person name="Bartoli J."/>
            <person name="Poirot O."/>
            <person name="Lescot M."/>
            <person name="Abergel C."/>
            <person name="Barbe V."/>
            <person name="Wommack K.E."/>
            <person name="Noordeloos A.A."/>
            <person name="Brussaard C.P."/>
            <person name="Claverie J.M."/>
        </authorList>
    </citation>
    <scope>NUCLEOTIDE SEQUENCE [LARGE SCALE GENOMIC DNA]</scope>
    <source>
        <strain evidence="1 2">16T</strain>
    </source>
</reference>
<name>A0AC59EXF3_9VIRU</name>
<evidence type="ECO:0000313" key="1">
    <source>
        <dbReference type="EMBL" id="AGM15617.1"/>
    </source>
</evidence>
<keyword evidence="2" id="KW-1185">Reference proteome</keyword>
<sequence>MYQLNPAQLETTKEMGLPKKNTKEPSNRTYKNRKAVNFSPEENLESNKSKLTNINNLLSKLHDNDDDEEEDDNFKHQYDKITAMVNNTTNNDIINSELKKLNANTDNNTNAATAMNTNVNSKYSNFNDSYKGNLDYLNSQYQTHSENNSGPNASYNNTQLLSKLDYVIHLLEEQHDEKTNHITEELILYLFLGIFIIFVLDSFARASKYIR</sequence>